<feature type="transmembrane region" description="Helical" evidence="1">
    <location>
        <begin position="17"/>
        <end position="38"/>
    </location>
</feature>
<dbReference type="Proteomes" id="UP001328107">
    <property type="component" value="Unassembled WGS sequence"/>
</dbReference>
<feature type="transmembrane region" description="Helical" evidence="1">
    <location>
        <begin position="201"/>
        <end position="226"/>
    </location>
</feature>
<proteinExistence type="predicted"/>
<feature type="non-terminal residue" evidence="2">
    <location>
        <position position="227"/>
    </location>
</feature>
<dbReference type="PANTHER" id="PTHR45830">
    <property type="entry name" value="SERPENTINE RECEPTOR, CLASS I"/>
    <property type="match status" value="1"/>
</dbReference>
<evidence type="ECO:0000313" key="3">
    <source>
        <dbReference type="Proteomes" id="UP001328107"/>
    </source>
</evidence>
<keyword evidence="3" id="KW-1185">Reference proteome</keyword>
<feature type="transmembrane region" description="Helical" evidence="1">
    <location>
        <begin position="96"/>
        <end position="117"/>
    </location>
</feature>
<feature type="transmembrane region" description="Helical" evidence="1">
    <location>
        <begin position="137"/>
        <end position="158"/>
    </location>
</feature>
<comment type="caution">
    <text evidence="2">The sequence shown here is derived from an EMBL/GenBank/DDBJ whole genome shotgun (WGS) entry which is preliminary data.</text>
</comment>
<evidence type="ECO:0008006" key="4">
    <source>
        <dbReference type="Google" id="ProtNLM"/>
    </source>
</evidence>
<keyword evidence="1" id="KW-0472">Membrane</keyword>
<name>A0AAN5CHX1_9BILA</name>
<gene>
    <name evidence="2" type="ORF">PMAYCL1PPCAC_14869</name>
</gene>
<evidence type="ECO:0000256" key="1">
    <source>
        <dbReference type="SAM" id="Phobius"/>
    </source>
</evidence>
<dbReference type="Pfam" id="PF10327">
    <property type="entry name" value="7TM_GPCR_Sri"/>
    <property type="match status" value="1"/>
</dbReference>
<feature type="transmembrane region" description="Helical" evidence="1">
    <location>
        <begin position="59"/>
        <end position="76"/>
    </location>
</feature>
<keyword evidence="1" id="KW-1133">Transmembrane helix</keyword>
<keyword evidence="1" id="KW-0812">Transmembrane</keyword>
<dbReference type="EMBL" id="BTRK01000004">
    <property type="protein sequence ID" value="GMR44674.1"/>
    <property type="molecule type" value="Genomic_DNA"/>
</dbReference>
<organism evidence="2 3">
    <name type="scientific">Pristionchus mayeri</name>
    <dbReference type="NCBI Taxonomy" id="1317129"/>
    <lineage>
        <taxon>Eukaryota</taxon>
        <taxon>Metazoa</taxon>
        <taxon>Ecdysozoa</taxon>
        <taxon>Nematoda</taxon>
        <taxon>Chromadorea</taxon>
        <taxon>Rhabditida</taxon>
        <taxon>Rhabditina</taxon>
        <taxon>Diplogasteromorpha</taxon>
        <taxon>Diplogasteroidea</taxon>
        <taxon>Neodiplogasteridae</taxon>
        <taxon>Pristionchus</taxon>
    </lineage>
</organism>
<dbReference type="AlphaFoldDB" id="A0AAN5CHX1"/>
<evidence type="ECO:0000313" key="2">
    <source>
        <dbReference type="EMBL" id="GMR44674.1"/>
    </source>
</evidence>
<sequence length="227" mass="26063">MAIPADIPRGVESMMVYFFYVTGSVSLVVNTVTLLIIARKSVALDREVKFLAKLQQCSCLIMNAFVTLLFIPFFYFRMGGGYCMGVLCLVVPYQHLMVVAVFLLAVVISAFGMMIIVRHQLLLPEDSFLRMRTAGRYVAYVILNCVIHLWTVFVVLTLPSDRRSQNRVLDEIVQIRWRERELNWFLFYGPGLPTAMRLSKYFAFVFAPALCIFIILPFAHMLIIVLR</sequence>
<protein>
    <recommendedName>
        <fullName evidence="4">G protein-coupled receptor</fullName>
    </recommendedName>
</protein>
<dbReference type="InterPro" id="IPR019429">
    <property type="entry name" value="7TM_GPCR_serpentine_rcpt_Sri"/>
</dbReference>
<accession>A0AAN5CHX1</accession>
<dbReference type="PANTHER" id="PTHR45830:SF15">
    <property type="entry name" value="SERPENTINE RECEPTOR, CLASS I"/>
    <property type="match status" value="1"/>
</dbReference>
<reference evidence="3" key="1">
    <citation type="submission" date="2022-10" db="EMBL/GenBank/DDBJ databases">
        <title>Genome assembly of Pristionchus species.</title>
        <authorList>
            <person name="Yoshida K."/>
            <person name="Sommer R.J."/>
        </authorList>
    </citation>
    <scope>NUCLEOTIDE SEQUENCE [LARGE SCALE GENOMIC DNA]</scope>
    <source>
        <strain evidence="3">RS5460</strain>
    </source>
</reference>